<protein>
    <recommendedName>
        <fullName evidence="3">Glycosyltransferase 2-like domain-containing protein</fullName>
    </recommendedName>
</protein>
<dbReference type="Proteomes" id="UP000176944">
    <property type="component" value="Chromosome"/>
</dbReference>
<gene>
    <name evidence="1" type="ORF">BJP36_10635</name>
</gene>
<sequence>MKIACAASYFNFFDNEERYECYLKFRKHLEKCRLFLLTVEIQLSDKPFHLSHLDNVICLKTNHVKFHKNNALNIATQKLIDLGYDLIVRCDADIEFTDLNWSEQLAPALRENQIIHCCSLLKQEYSENKWRTRKSIVKAYLDGKHQNYSDGGAWAFRKDFFERVGYWDDVLNATNVTPFFHLLPQVIKERYLMLNDESNRYQEYLIKIQNYVKNISFINQTVVMYNHAKSMSRRKLDIDRVDHLNDLKFDFKKDTYYDEFGVVQFTPNNQQAILAIKEFIKLRELPDVTYSINHQDGFDMIKARLSLRKNDN</sequence>
<dbReference type="InterPro" id="IPR029044">
    <property type="entry name" value="Nucleotide-diphossugar_trans"/>
</dbReference>
<dbReference type="AlphaFoldDB" id="A0A1D9FY60"/>
<evidence type="ECO:0000313" key="2">
    <source>
        <dbReference type="Proteomes" id="UP000176944"/>
    </source>
</evidence>
<name>A0A1D9FY60_MOOP1</name>
<accession>A0A1D9FY60</accession>
<dbReference type="EMBL" id="CP017708">
    <property type="protein sequence ID" value="AOY80308.1"/>
    <property type="molecule type" value="Genomic_DNA"/>
</dbReference>
<evidence type="ECO:0000313" key="1">
    <source>
        <dbReference type="EMBL" id="AOY80308.1"/>
    </source>
</evidence>
<proteinExistence type="predicted"/>
<reference evidence="2" key="1">
    <citation type="submission" date="2016-10" db="EMBL/GenBank/DDBJ databases">
        <title>Comparative genomics uncovers the prolific and rare metabolic potential of the cyanobacterial genus Moorea.</title>
        <authorList>
            <person name="Leao T."/>
            <person name="Castelao G."/>
            <person name="Korobeynikov A."/>
            <person name="Monroe E.A."/>
            <person name="Podell S."/>
            <person name="Glukhov E."/>
            <person name="Allen E."/>
            <person name="Gerwick W.H."/>
            <person name="Gerwick L."/>
        </authorList>
    </citation>
    <scope>NUCLEOTIDE SEQUENCE [LARGE SCALE GENOMIC DNA]</scope>
    <source>
        <strain evidence="2">JHB</strain>
    </source>
</reference>
<organism evidence="1 2">
    <name type="scientific">Moorena producens (strain JHB)</name>
    <dbReference type="NCBI Taxonomy" id="1454205"/>
    <lineage>
        <taxon>Bacteria</taxon>
        <taxon>Bacillati</taxon>
        <taxon>Cyanobacteriota</taxon>
        <taxon>Cyanophyceae</taxon>
        <taxon>Coleofasciculales</taxon>
        <taxon>Coleofasciculaceae</taxon>
        <taxon>Moorena</taxon>
    </lineage>
</organism>
<dbReference type="SUPFAM" id="SSF53448">
    <property type="entry name" value="Nucleotide-diphospho-sugar transferases"/>
    <property type="match status" value="1"/>
</dbReference>
<evidence type="ECO:0008006" key="3">
    <source>
        <dbReference type="Google" id="ProtNLM"/>
    </source>
</evidence>
<dbReference type="Gene3D" id="3.90.550.10">
    <property type="entry name" value="Spore Coat Polysaccharide Biosynthesis Protein SpsA, Chain A"/>
    <property type="match status" value="1"/>
</dbReference>